<feature type="signal peptide" evidence="1">
    <location>
        <begin position="1"/>
        <end position="18"/>
    </location>
</feature>
<evidence type="ECO:0000256" key="1">
    <source>
        <dbReference type="SAM" id="SignalP"/>
    </source>
</evidence>
<evidence type="ECO:0000313" key="2">
    <source>
        <dbReference type="EMBL" id="KAJ5197026.1"/>
    </source>
</evidence>
<proteinExistence type="predicted"/>
<dbReference type="AlphaFoldDB" id="A0A9W9JMJ7"/>
<protein>
    <submittedName>
        <fullName evidence="2">Uncharacterized protein</fullName>
    </submittedName>
</protein>
<accession>A0A9W9JMJ7</accession>
<name>A0A9W9JMJ7_9EURO</name>
<comment type="caution">
    <text evidence="2">The sequence shown here is derived from an EMBL/GenBank/DDBJ whole genome shotgun (WGS) entry which is preliminary data.</text>
</comment>
<keyword evidence="1" id="KW-0732">Signal</keyword>
<evidence type="ECO:0000313" key="3">
    <source>
        <dbReference type="Proteomes" id="UP001150942"/>
    </source>
</evidence>
<dbReference type="OrthoDB" id="4726568at2759"/>
<dbReference type="Proteomes" id="UP001150942">
    <property type="component" value="Unassembled WGS sequence"/>
</dbReference>
<reference evidence="2" key="1">
    <citation type="submission" date="2022-11" db="EMBL/GenBank/DDBJ databases">
        <authorList>
            <person name="Petersen C."/>
        </authorList>
    </citation>
    <scope>NUCLEOTIDE SEQUENCE</scope>
    <source>
        <strain evidence="2">IBT 20477</strain>
    </source>
</reference>
<keyword evidence="3" id="KW-1185">Reference proteome</keyword>
<gene>
    <name evidence="2" type="ORF">N7449_007505</name>
</gene>
<reference evidence="2" key="2">
    <citation type="journal article" date="2023" name="IMA Fungus">
        <title>Comparative genomic study of the Penicillium genus elucidates a diverse pangenome and 15 lateral gene transfer events.</title>
        <authorList>
            <person name="Petersen C."/>
            <person name="Sorensen T."/>
            <person name="Nielsen M.R."/>
            <person name="Sondergaard T.E."/>
            <person name="Sorensen J.L."/>
            <person name="Fitzpatrick D.A."/>
            <person name="Frisvad J.C."/>
            <person name="Nielsen K.L."/>
        </authorList>
    </citation>
    <scope>NUCLEOTIDE SEQUENCE</scope>
    <source>
        <strain evidence="2">IBT 20477</strain>
    </source>
</reference>
<feature type="chain" id="PRO_5040943568" evidence="1">
    <location>
        <begin position="19"/>
        <end position="190"/>
    </location>
</feature>
<organism evidence="2 3">
    <name type="scientific">Penicillium cf. viridicatum</name>
    <dbReference type="NCBI Taxonomy" id="2972119"/>
    <lineage>
        <taxon>Eukaryota</taxon>
        <taxon>Fungi</taxon>
        <taxon>Dikarya</taxon>
        <taxon>Ascomycota</taxon>
        <taxon>Pezizomycotina</taxon>
        <taxon>Eurotiomycetes</taxon>
        <taxon>Eurotiomycetidae</taxon>
        <taxon>Eurotiales</taxon>
        <taxon>Aspergillaceae</taxon>
        <taxon>Penicillium</taxon>
    </lineage>
</organism>
<dbReference type="EMBL" id="JAPQKQ010000005">
    <property type="protein sequence ID" value="KAJ5197026.1"/>
    <property type="molecule type" value="Genomic_DNA"/>
</dbReference>
<sequence>MKVLPTFLSLALFSVAYAAPSGNGTYTSNQSAYSAGVAQAGLERLTSAQCMVVAKRVWARTTLEMAAQFGSKTSEGFQFIFDVGYIYKIGTAVADASSVYISSRRSLPSNDDPSIEDVLKLSAYSYDSVEIITLPTDEIKTRDNEPSLLSRHILKNNNKALFYYRTIVEGNGFGENYEAVDACGVPSHYV</sequence>